<protein>
    <submittedName>
        <fullName evidence="1">Uncharacterized protein</fullName>
    </submittedName>
</protein>
<organism evidence="1 2">
    <name type="scientific">Riccia sorocarpa</name>
    <dbReference type="NCBI Taxonomy" id="122646"/>
    <lineage>
        <taxon>Eukaryota</taxon>
        <taxon>Viridiplantae</taxon>
        <taxon>Streptophyta</taxon>
        <taxon>Embryophyta</taxon>
        <taxon>Marchantiophyta</taxon>
        <taxon>Marchantiopsida</taxon>
        <taxon>Marchantiidae</taxon>
        <taxon>Marchantiales</taxon>
        <taxon>Ricciaceae</taxon>
        <taxon>Riccia</taxon>
    </lineage>
</organism>
<dbReference type="AlphaFoldDB" id="A0ABD3GHH3"/>
<sequence>MTELLHCSRCSHRKPLDAFIRARKGGNGMLVDEVRDIFESEDSERNVCARVFVDLEEGSEAAEKPGELQPAPWARLHVIPDLECGSNYYWEVRNRR</sequence>
<gene>
    <name evidence="1" type="ORF">R1sor_027299</name>
</gene>
<proteinExistence type="predicted"/>
<dbReference type="EMBL" id="JBJQOH010000008">
    <property type="protein sequence ID" value="KAL3677351.1"/>
    <property type="molecule type" value="Genomic_DNA"/>
</dbReference>
<evidence type="ECO:0000313" key="1">
    <source>
        <dbReference type="EMBL" id="KAL3677351.1"/>
    </source>
</evidence>
<accession>A0ABD3GHH3</accession>
<keyword evidence="2" id="KW-1185">Reference proteome</keyword>
<name>A0ABD3GHH3_9MARC</name>
<comment type="caution">
    <text evidence="1">The sequence shown here is derived from an EMBL/GenBank/DDBJ whole genome shotgun (WGS) entry which is preliminary data.</text>
</comment>
<dbReference type="Proteomes" id="UP001633002">
    <property type="component" value="Unassembled WGS sequence"/>
</dbReference>
<reference evidence="1 2" key="1">
    <citation type="submission" date="2024-09" db="EMBL/GenBank/DDBJ databases">
        <title>Chromosome-scale assembly of Riccia sorocarpa.</title>
        <authorList>
            <person name="Paukszto L."/>
        </authorList>
    </citation>
    <scope>NUCLEOTIDE SEQUENCE [LARGE SCALE GENOMIC DNA]</scope>
    <source>
        <strain evidence="1">LP-2024</strain>
        <tissue evidence="1">Aerial parts of the thallus</tissue>
    </source>
</reference>
<evidence type="ECO:0000313" key="2">
    <source>
        <dbReference type="Proteomes" id="UP001633002"/>
    </source>
</evidence>